<reference evidence="3" key="1">
    <citation type="journal article" date="2020" name="Fungal Divers.">
        <title>Resolving the Mortierellaceae phylogeny through synthesis of multi-gene phylogenetics and phylogenomics.</title>
        <authorList>
            <person name="Vandepol N."/>
            <person name="Liber J."/>
            <person name="Desiro A."/>
            <person name="Na H."/>
            <person name="Kennedy M."/>
            <person name="Barry K."/>
            <person name="Grigoriev I.V."/>
            <person name="Miller A.N."/>
            <person name="O'Donnell K."/>
            <person name="Stajich J.E."/>
            <person name="Bonito G."/>
        </authorList>
    </citation>
    <scope>NUCLEOTIDE SEQUENCE</scope>
    <source>
        <strain evidence="3">NRRL 28262</strain>
    </source>
</reference>
<evidence type="ECO:0000313" key="3">
    <source>
        <dbReference type="EMBL" id="KAG0264871.1"/>
    </source>
</evidence>
<keyword evidence="4" id="KW-1185">Reference proteome</keyword>
<dbReference type="Proteomes" id="UP001194580">
    <property type="component" value="Unassembled WGS sequence"/>
</dbReference>
<evidence type="ECO:0000256" key="1">
    <source>
        <dbReference type="SAM" id="MobiDB-lite"/>
    </source>
</evidence>
<organism evidence="3 4">
    <name type="scientific">Linnemannia exigua</name>
    <dbReference type="NCBI Taxonomy" id="604196"/>
    <lineage>
        <taxon>Eukaryota</taxon>
        <taxon>Fungi</taxon>
        <taxon>Fungi incertae sedis</taxon>
        <taxon>Mucoromycota</taxon>
        <taxon>Mortierellomycotina</taxon>
        <taxon>Mortierellomycetes</taxon>
        <taxon>Mortierellales</taxon>
        <taxon>Mortierellaceae</taxon>
        <taxon>Linnemannia</taxon>
    </lineage>
</organism>
<evidence type="ECO:0000259" key="2">
    <source>
        <dbReference type="Pfam" id="PF25794"/>
    </source>
</evidence>
<dbReference type="EMBL" id="JAAAIL010001802">
    <property type="protein sequence ID" value="KAG0264871.1"/>
    <property type="molecule type" value="Genomic_DNA"/>
</dbReference>
<evidence type="ECO:0000313" key="4">
    <source>
        <dbReference type="Proteomes" id="UP001194580"/>
    </source>
</evidence>
<name>A0AAD4D4L9_9FUNG</name>
<sequence>MHTSTTHVMKAQGRKRKGFKSHGIRESMTTRIRGILKAYPDSTQIARELLQNSDDARATVQ</sequence>
<proteinExistence type="predicted"/>
<protein>
    <recommendedName>
        <fullName evidence="2">Sacsin/Nov domain-containing protein</fullName>
    </recommendedName>
</protein>
<feature type="non-terminal residue" evidence="3">
    <location>
        <position position="61"/>
    </location>
</feature>
<feature type="region of interest" description="Disordered" evidence="1">
    <location>
        <begin position="1"/>
        <end position="26"/>
    </location>
</feature>
<feature type="compositionally biased region" description="Basic residues" evidence="1">
    <location>
        <begin position="12"/>
        <end position="22"/>
    </location>
</feature>
<dbReference type="InterPro" id="IPR058210">
    <property type="entry name" value="SACS/Nov_dom"/>
</dbReference>
<feature type="domain" description="Sacsin/Nov" evidence="2">
    <location>
        <begin position="26"/>
        <end position="60"/>
    </location>
</feature>
<dbReference type="Pfam" id="PF25794">
    <property type="entry name" value="SACS"/>
    <property type="match status" value="1"/>
</dbReference>
<comment type="caution">
    <text evidence="3">The sequence shown here is derived from an EMBL/GenBank/DDBJ whole genome shotgun (WGS) entry which is preliminary data.</text>
</comment>
<accession>A0AAD4D4L9</accession>
<dbReference type="AlphaFoldDB" id="A0AAD4D4L9"/>
<gene>
    <name evidence="3" type="ORF">BGZ95_003515</name>
</gene>